<dbReference type="Proteomes" id="UP001140949">
    <property type="component" value="Unassembled WGS sequence"/>
</dbReference>
<evidence type="ECO:0000313" key="2">
    <source>
        <dbReference type="EMBL" id="KAJ6805095.1"/>
    </source>
</evidence>
<comment type="caution">
    <text evidence="2">The sequence shown here is derived from an EMBL/GenBank/DDBJ whole genome shotgun (WGS) entry which is preliminary data.</text>
</comment>
<feature type="region of interest" description="Disordered" evidence="1">
    <location>
        <begin position="43"/>
        <end position="78"/>
    </location>
</feature>
<dbReference type="AlphaFoldDB" id="A0AAX6EMP3"/>
<protein>
    <submittedName>
        <fullName evidence="2">SH3 domain-containing protein 2-like</fullName>
    </submittedName>
</protein>
<sequence length="97" mass="10850">MQRSPLNHASSLDQVDAERSYHQNVAVILDKLYAEMVLVKQHTESGVPESTNPSKVQPHNAKDPKFTMSGDPPPASGHKTEYFVAKVRTSINFFRIT</sequence>
<evidence type="ECO:0000313" key="3">
    <source>
        <dbReference type="Proteomes" id="UP001140949"/>
    </source>
</evidence>
<evidence type="ECO:0000256" key="1">
    <source>
        <dbReference type="SAM" id="MobiDB-lite"/>
    </source>
</evidence>
<organism evidence="2 3">
    <name type="scientific">Iris pallida</name>
    <name type="common">Sweet iris</name>
    <dbReference type="NCBI Taxonomy" id="29817"/>
    <lineage>
        <taxon>Eukaryota</taxon>
        <taxon>Viridiplantae</taxon>
        <taxon>Streptophyta</taxon>
        <taxon>Embryophyta</taxon>
        <taxon>Tracheophyta</taxon>
        <taxon>Spermatophyta</taxon>
        <taxon>Magnoliopsida</taxon>
        <taxon>Liliopsida</taxon>
        <taxon>Asparagales</taxon>
        <taxon>Iridaceae</taxon>
        <taxon>Iridoideae</taxon>
        <taxon>Irideae</taxon>
        <taxon>Iris</taxon>
    </lineage>
</organism>
<gene>
    <name evidence="2" type="ORF">M6B38_181665</name>
</gene>
<keyword evidence="3" id="KW-1185">Reference proteome</keyword>
<proteinExistence type="predicted"/>
<dbReference type="EMBL" id="JANAVB010035617">
    <property type="protein sequence ID" value="KAJ6805095.1"/>
    <property type="molecule type" value="Genomic_DNA"/>
</dbReference>
<name>A0AAX6EMP3_IRIPA</name>
<feature type="compositionally biased region" description="Polar residues" evidence="1">
    <location>
        <begin position="48"/>
        <end position="57"/>
    </location>
</feature>
<reference evidence="2" key="1">
    <citation type="journal article" date="2023" name="GigaByte">
        <title>Genome assembly of the bearded iris, Iris pallida Lam.</title>
        <authorList>
            <person name="Bruccoleri R.E."/>
            <person name="Oakeley E.J."/>
            <person name="Faust A.M.E."/>
            <person name="Altorfer M."/>
            <person name="Dessus-Babus S."/>
            <person name="Burckhardt D."/>
            <person name="Oertli M."/>
            <person name="Naumann U."/>
            <person name="Petersen F."/>
            <person name="Wong J."/>
        </authorList>
    </citation>
    <scope>NUCLEOTIDE SEQUENCE</scope>
    <source>
        <strain evidence="2">GSM-AAB239-AS_SAM_17_03QT</strain>
    </source>
</reference>
<reference evidence="2" key="2">
    <citation type="submission" date="2023-04" db="EMBL/GenBank/DDBJ databases">
        <authorList>
            <person name="Bruccoleri R.E."/>
            <person name="Oakeley E.J."/>
            <person name="Faust A.-M."/>
            <person name="Dessus-Babus S."/>
            <person name="Altorfer M."/>
            <person name="Burckhardt D."/>
            <person name="Oertli M."/>
            <person name="Naumann U."/>
            <person name="Petersen F."/>
            <person name="Wong J."/>
        </authorList>
    </citation>
    <scope>NUCLEOTIDE SEQUENCE</scope>
    <source>
        <strain evidence="2">GSM-AAB239-AS_SAM_17_03QT</strain>
        <tissue evidence="2">Leaf</tissue>
    </source>
</reference>
<accession>A0AAX6EMP3</accession>